<keyword evidence="1" id="KW-1133">Transmembrane helix</keyword>
<keyword evidence="3" id="KW-1185">Reference proteome</keyword>
<comment type="caution">
    <text evidence="2">The sequence shown here is derived from an EMBL/GenBank/DDBJ whole genome shotgun (WGS) entry which is preliminary data.</text>
</comment>
<gene>
    <name evidence="2" type="ORF">FBZ96_1021175</name>
</gene>
<dbReference type="AlphaFoldDB" id="A0A560E5P6"/>
<sequence length="33" mass="3395">MRSNHDLVSDGFLALTAGGLVLLCSSLMALAFA</sequence>
<accession>A0A560E5P6</accession>
<name>A0A560E5P6_9BRAD</name>
<evidence type="ECO:0000313" key="2">
    <source>
        <dbReference type="EMBL" id="TWB04695.1"/>
    </source>
</evidence>
<keyword evidence="1" id="KW-0472">Membrane</keyword>
<keyword evidence="1" id="KW-0812">Transmembrane</keyword>
<evidence type="ECO:0000256" key="1">
    <source>
        <dbReference type="SAM" id="Phobius"/>
    </source>
</evidence>
<dbReference type="Proteomes" id="UP000319949">
    <property type="component" value="Unassembled WGS sequence"/>
</dbReference>
<evidence type="ECO:0000313" key="3">
    <source>
        <dbReference type="Proteomes" id="UP000319949"/>
    </source>
</evidence>
<feature type="transmembrane region" description="Helical" evidence="1">
    <location>
        <begin position="12"/>
        <end position="32"/>
    </location>
</feature>
<reference evidence="2 3" key="1">
    <citation type="submission" date="2019-06" db="EMBL/GenBank/DDBJ databases">
        <title>Genomic Encyclopedia of Type Strains, Phase IV (KMG-V): Genome sequencing to study the core and pangenomes of soil and plant-associated prokaryotes.</title>
        <authorList>
            <person name="Whitman W."/>
        </authorList>
    </citation>
    <scope>NUCLEOTIDE SEQUENCE [LARGE SCALE GENOMIC DNA]</scope>
    <source>
        <strain evidence="2 3">BR 510</strain>
    </source>
</reference>
<dbReference type="EMBL" id="VITK01000002">
    <property type="protein sequence ID" value="TWB04695.1"/>
    <property type="molecule type" value="Genomic_DNA"/>
</dbReference>
<organism evidence="2 3">
    <name type="scientific">Bradyrhizobium stylosanthis</name>
    <dbReference type="NCBI Taxonomy" id="1803665"/>
    <lineage>
        <taxon>Bacteria</taxon>
        <taxon>Pseudomonadati</taxon>
        <taxon>Pseudomonadota</taxon>
        <taxon>Alphaproteobacteria</taxon>
        <taxon>Hyphomicrobiales</taxon>
        <taxon>Nitrobacteraceae</taxon>
        <taxon>Bradyrhizobium</taxon>
    </lineage>
</organism>
<proteinExistence type="predicted"/>
<protein>
    <submittedName>
        <fullName evidence="2">Uncharacterized protein</fullName>
    </submittedName>
</protein>